<keyword evidence="3" id="KW-0496">Mitochondrion</keyword>
<comment type="similarity">
    <text evidence="4">Belongs to the PREY family.</text>
</comment>
<dbReference type="Ensembl" id="ENSAMET00000038207.1">
    <property type="protein sequence ID" value="ENSAMEP00000031468.1"/>
    <property type="gene ID" value="ENSAMEG00000026713.1"/>
</dbReference>
<evidence type="ECO:0000256" key="3">
    <source>
        <dbReference type="ARBA" id="ARBA00023128"/>
    </source>
</evidence>
<evidence type="ECO:0000256" key="5">
    <source>
        <dbReference type="ARBA" id="ARBA00040939"/>
    </source>
</evidence>
<dbReference type="PANTHER" id="PTHR33505:SF4">
    <property type="entry name" value="PROTEIN PREY, MITOCHONDRIAL"/>
    <property type="match status" value="1"/>
</dbReference>
<dbReference type="InParanoid" id="A0A7N5JX12"/>
<feature type="region of interest" description="Disordered" evidence="6">
    <location>
        <begin position="86"/>
        <end position="109"/>
    </location>
</feature>
<keyword evidence="2" id="KW-0809">Transit peptide</keyword>
<evidence type="ECO:0000313" key="8">
    <source>
        <dbReference type="Proteomes" id="UP000008912"/>
    </source>
</evidence>
<name>A0A7N5JX12_AILME</name>
<dbReference type="Proteomes" id="UP000008912">
    <property type="component" value="Unassembled WGS sequence"/>
</dbReference>
<dbReference type="InterPro" id="IPR005651">
    <property type="entry name" value="Trm112-like"/>
</dbReference>
<evidence type="ECO:0000313" key="7">
    <source>
        <dbReference type="Ensembl" id="ENSAMEP00000031468.1"/>
    </source>
</evidence>
<feature type="compositionally biased region" description="Basic residues" evidence="6">
    <location>
        <begin position="91"/>
        <end position="109"/>
    </location>
</feature>
<keyword evidence="8" id="KW-1185">Reference proteome</keyword>
<protein>
    <recommendedName>
        <fullName evidence="5">Protein preY, mitochondrial</fullName>
    </recommendedName>
</protein>
<accession>A0A7N5JX12</accession>
<organism evidence="7 8">
    <name type="scientific">Ailuropoda melanoleuca</name>
    <name type="common">Giant panda</name>
    <dbReference type="NCBI Taxonomy" id="9646"/>
    <lineage>
        <taxon>Eukaryota</taxon>
        <taxon>Metazoa</taxon>
        <taxon>Chordata</taxon>
        <taxon>Craniata</taxon>
        <taxon>Vertebrata</taxon>
        <taxon>Euteleostomi</taxon>
        <taxon>Mammalia</taxon>
        <taxon>Eutheria</taxon>
        <taxon>Laurasiatheria</taxon>
        <taxon>Carnivora</taxon>
        <taxon>Caniformia</taxon>
        <taxon>Ursidae</taxon>
        <taxon>Ailuropoda</taxon>
    </lineage>
</organism>
<evidence type="ECO:0000256" key="6">
    <source>
        <dbReference type="SAM" id="MobiDB-lite"/>
    </source>
</evidence>
<comment type="subcellular location">
    <subcellularLocation>
        <location evidence="1">Mitochondrion</location>
    </subcellularLocation>
</comment>
<dbReference type="Gene3D" id="2.20.25.10">
    <property type="match status" value="1"/>
</dbReference>
<dbReference type="FunFam" id="2.20.25.10:FF:000017">
    <property type="entry name" value="protein preY, mitochondrial"/>
    <property type="match status" value="1"/>
</dbReference>
<reference evidence="7 8" key="1">
    <citation type="journal article" date="2010" name="Nature">
        <title>The sequence and de novo assembly of the giant panda genome.</title>
        <authorList>
            <person name="Li R."/>
            <person name="Fan W."/>
            <person name="Tian G."/>
            <person name="Zhu H."/>
            <person name="He L."/>
            <person name="Cai J."/>
            <person name="Huang Q."/>
            <person name="Cai Q."/>
            <person name="Li B."/>
            <person name="Bai Y."/>
            <person name="Zhang Z."/>
            <person name="Zhang Y."/>
            <person name="Wang W."/>
            <person name="Li J."/>
            <person name="Wei F."/>
            <person name="Li H."/>
            <person name="Jian M."/>
            <person name="Li J."/>
            <person name="Zhang Z."/>
            <person name="Nielsen R."/>
            <person name="Li D."/>
            <person name="Gu W."/>
            <person name="Yang Z."/>
            <person name="Xuan Z."/>
            <person name="Ryder O.A."/>
            <person name="Leung F.C."/>
            <person name="Zhou Y."/>
            <person name="Cao J."/>
            <person name="Sun X."/>
            <person name="Fu Y."/>
            <person name="Fang X."/>
            <person name="Guo X."/>
            <person name="Wang B."/>
            <person name="Hou R."/>
            <person name="Shen F."/>
            <person name="Mu B."/>
            <person name="Ni P."/>
            <person name="Lin R."/>
            <person name="Qian W."/>
            <person name="Wang G."/>
            <person name="Yu C."/>
            <person name="Nie W."/>
            <person name="Wang J."/>
            <person name="Wu Z."/>
            <person name="Liang H."/>
            <person name="Min J."/>
            <person name="Wu Q."/>
            <person name="Cheng S."/>
            <person name="Ruan J."/>
            <person name="Wang M."/>
            <person name="Shi Z."/>
            <person name="Wen M."/>
            <person name="Liu B."/>
            <person name="Ren X."/>
            <person name="Zheng H."/>
            <person name="Dong D."/>
            <person name="Cook K."/>
            <person name="Shan G."/>
            <person name="Zhang H."/>
            <person name="Kosiol C."/>
            <person name="Xie X."/>
            <person name="Lu Z."/>
            <person name="Zheng H."/>
            <person name="Li Y."/>
            <person name="Steiner C.C."/>
            <person name="Lam T.T."/>
            <person name="Lin S."/>
            <person name="Zhang Q."/>
            <person name="Li G."/>
            <person name="Tian J."/>
            <person name="Gong T."/>
            <person name="Liu H."/>
            <person name="Zhang D."/>
            <person name="Fang L."/>
            <person name="Ye C."/>
            <person name="Zhang J."/>
            <person name="Hu W."/>
            <person name="Xu A."/>
            <person name="Ren Y."/>
            <person name="Zhang G."/>
            <person name="Bruford M.W."/>
            <person name="Li Q."/>
            <person name="Ma L."/>
            <person name="Guo Y."/>
            <person name="An N."/>
            <person name="Hu Y."/>
            <person name="Zheng Y."/>
            <person name="Shi Y."/>
            <person name="Li Z."/>
            <person name="Liu Q."/>
            <person name="Chen Y."/>
            <person name="Zhao J."/>
            <person name="Qu N."/>
            <person name="Zhao S."/>
            <person name="Tian F."/>
            <person name="Wang X."/>
            <person name="Wang H."/>
            <person name="Xu L."/>
            <person name="Liu X."/>
            <person name="Vinar T."/>
            <person name="Wang Y."/>
            <person name="Lam T.W."/>
            <person name="Yiu S.M."/>
            <person name="Liu S."/>
            <person name="Zhang H."/>
            <person name="Li D."/>
            <person name="Huang Y."/>
            <person name="Wang X."/>
            <person name="Yang G."/>
            <person name="Jiang Z."/>
            <person name="Wang J."/>
            <person name="Qin N."/>
            <person name="Li L."/>
            <person name="Li J."/>
            <person name="Bolund L."/>
            <person name="Kristiansen K."/>
            <person name="Wong G.K."/>
            <person name="Olson M."/>
            <person name="Zhang X."/>
            <person name="Li S."/>
            <person name="Yang H."/>
            <person name="Wang J."/>
            <person name="Wang J."/>
        </authorList>
    </citation>
    <scope>NUCLEOTIDE SEQUENCE [LARGE SCALE GENOMIC DNA]</scope>
</reference>
<evidence type="ECO:0000256" key="1">
    <source>
        <dbReference type="ARBA" id="ARBA00004173"/>
    </source>
</evidence>
<dbReference type="GO" id="GO:0005739">
    <property type="term" value="C:mitochondrion"/>
    <property type="evidence" value="ECO:0007669"/>
    <property type="project" value="UniProtKB-SubCell"/>
</dbReference>
<reference evidence="7" key="2">
    <citation type="submission" date="2025-08" db="UniProtKB">
        <authorList>
            <consortium name="Ensembl"/>
        </authorList>
    </citation>
    <scope>IDENTIFICATION</scope>
</reference>
<dbReference type="AlphaFoldDB" id="A0A7N5JX12"/>
<dbReference type="PANTHER" id="PTHR33505">
    <property type="entry name" value="ZGC:162634"/>
    <property type="match status" value="1"/>
</dbReference>
<dbReference type="GeneTree" id="ENSGT00390000015889"/>
<dbReference type="Pfam" id="PF03966">
    <property type="entry name" value="Trm112p"/>
    <property type="match status" value="1"/>
</dbReference>
<evidence type="ECO:0000256" key="2">
    <source>
        <dbReference type="ARBA" id="ARBA00022946"/>
    </source>
</evidence>
<sequence>LLNILSPPLRPTTQRKRLLSKYYHSLTKQLMGDLPRAFDPVLLKFLLCPLSKKRLRYEALTNELINIELGIAYPIFDGVPNMIPQATRTTHQNKKKKWRRTRSYLKAKT</sequence>
<proteinExistence type="inferred from homology"/>
<reference evidence="7" key="3">
    <citation type="submission" date="2025-09" db="UniProtKB">
        <authorList>
            <consortium name="Ensembl"/>
        </authorList>
    </citation>
    <scope>IDENTIFICATION</scope>
</reference>
<dbReference type="SUPFAM" id="SSF158997">
    <property type="entry name" value="Trm112p-like"/>
    <property type="match status" value="1"/>
</dbReference>
<evidence type="ECO:0000256" key="4">
    <source>
        <dbReference type="ARBA" id="ARBA00038479"/>
    </source>
</evidence>